<dbReference type="PANTHER" id="PTHR38434:SF1">
    <property type="entry name" value="BLL2549 PROTEIN"/>
    <property type="match status" value="1"/>
</dbReference>
<feature type="coiled-coil region" evidence="1">
    <location>
        <begin position="1"/>
        <end position="42"/>
    </location>
</feature>
<dbReference type="InterPro" id="IPR019286">
    <property type="entry name" value="DUF2339_TM"/>
</dbReference>
<feature type="transmembrane region" description="Helical" evidence="2">
    <location>
        <begin position="176"/>
        <end position="199"/>
    </location>
</feature>
<proteinExistence type="predicted"/>
<feature type="transmembrane region" description="Helical" evidence="2">
    <location>
        <begin position="415"/>
        <end position="432"/>
    </location>
</feature>
<accession>A0AAJ6BGX9</accession>
<dbReference type="PANTHER" id="PTHR38434">
    <property type="entry name" value="BLL2549 PROTEIN"/>
    <property type="match status" value="1"/>
</dbReference>
<feature type="transmembrane region" description="Helical" evidence="2">
    <location>
        <begin position="646"/>
        <end position="666"/>
    </location>
</feature>
<name>A0AAJ6BGX9_9BACT</name>
<feature type="transmembrane region" description="Helical" evidence="2">
    <location>
        <begin position="205"/>
        <end position="223"/>
    </location>
</feature>
<evidence type="ECO:0000313" key="3">
    <source>
        <dbReference type="EMBL" id="WEK35707.1"/>
    </source>
</evidence>
<protein>
    <submittedName>
        <fullName evidence="3">DUF2339 domain-containing protein</fullName>
    </submittedName>
</protein>
<sequence length="797" mass="89069">MDAIIARIEQLTYRIQQLEAQQAGVSRELQDMKAQLEALTKQVINEQAFTSPPPVVPATTVQPIVEVNDNLVVPERVLPAAIKDVQATVVAPPVAGPVEIPPAAPVSRNTSFEEFIGKNLASKVGILITIVGIFIGAKYAIEHNMVSPVVRIINGYISGLVLAGIAWRLKQKYPGYSAVLMGGGLSVLYFITYTAYAFYQLLPQLAAFGLMLVITAVIIYAALLYNRSVIAHLAQVGAYAIPFLLSDNSGRFSILFVYITIINAGILIVSFRKYWKSLFYVAYSVTWLIFLVWTLTDYRAEHQALAWTFAGLFFVEFYATALAYKLVRRQQYIIGDVILLLTNAFLFYGIGIGLLKDTAAGEKWLGLFTAANALLHFGVSLLLRRLGLADKALQLLVGGLALVFLTIAIPVQFEGNWITLLWLAEAALLLTVSRRWQRPVFEQFGALLLCLSVVSLLMDWTQYLIAVTNGKGGELPFRNIVFFSGLLIMAAFGYMIRVNLRNPLPVVNWQEEKAQALMTRLMYSNFLPFLLVATGYIVVVLEIVNAFSRLRAQLRGADGSFGLWGKEVDPFLFIVLLLHAMAYMILLLLVNARWFRKRPLAIAGLLCTAVICWVLLLAGLPQLNDMTAYYFERNGAGLYFGRTNWLIRYAVLGLLILMCWAGSGAIKNYFREPMLRNAWWLLLCGMGLGYASAEYICWMRVSGAVDQYRFGLSIIWGVFALGLISYGIWKKRRYLRLAAMVLFTITLLKLFFYDLAGSSTIIKTVSFISLGVILLLVSYLYNRYKELLFGEDEKLGS</sequence>
<dbReference type="Pfam" id="PF10101">
    <property type="entry name" value="DUF2339"/>
    <property type="match status" value="1"/>
</dbReference>
<feature type="transmembrane region" description="Helical" evidence="2">
    <location>
        <begin position="708"/>
        <end position="729"/>
    </location>
</feature>
<evidence type="ECO:0000313" key="4">
    <source>
        <dbReference type="Proteomes" id="UP001220610"/>
    </source>
</evidence>
<feature type="transmembrane region" description="Helical" evidence="2">
    <location>
        <begin position="444"/>
        <end position="465"/>
    </location>
</feature>
<keyword evidence="2" id="KW-0472">Membrane</keyword>
<feature type="transmembrane region" description="Helical" evidence="2">
    <location>
        <begin position="252"/>
        <end position="271"/>
    </location>
</feature>
<feature type="transmembrane region" description="Helical" evidence="2">
    <location>
        <begin position="734"/>
        <end position="755"/>
    </location>
</feature>
<feature type="transmembrane region" description="Helical" evidence="2">
    <location>
        <begin position="304"/>
        <end position="324"/>
    </location>
</feature>
<feature type="transmembrane region" description="Helical" evidence="2">
    <location>
        <begin position="153"/>
        <end position="169"/>
    </location>
</feature>
<evidence type="ECO:0000256" key="1">
    <source>
        <dbReference type="SAM" id="Coils"/>
    </source>
</evidence>
<reference evidence="3" key="1">
    <citation type="submission" date="2023-03" db="EMBL/GenBank/DDBJ databases">
        <title>Andean soil-derived lignocellulolytic bacterial consortium as a source of novel taxa and putative plastic-active enzymes.</title>
        <authorList>
            <person name="Diaz-Garcia L."/>
            <person name="Chuvochina M."/>
            <person name="Feuerriegel G."/>
            <person name="Bunk B."/>
            <person name="Sproer C."/>
            <person name="Streit W.R."/>
            <person name="Rodriguez L.M."/>
            <person name="Overmann J."/>
            <person name="Jimenez D.J."/>
        </authorList>
    </citation>
    <scope>NUCLEOTIDE SEQUENCE</scope>
    <source>
        <strain evidence="3">MAG 7</strain>
    </source>
</reference>
<dbReference type="AlphaFoldDB" id="A0AAJ6BGX9"/>
<feature type="transmembrane region" description="Helical" evidence="2">
    <location>
        <begin position="392"/>
        <end position="409"/>
    </location>
</feature>
<feature type="transmembrane region" description="Helical" evidence="2">
    <location>
        <begin position="526"/>
        <end position="550"/>
    </location>
</feature>
<organism evidence="3 4">
    <name type="scientific">Candidatus Pseudobacter hemicellulosilyticus</name>
    <dbReference type="NCBI Taxonomy" id="3121375"/>
    <lineage>
        <taxon>Bacteria</taxon>
        <taxon>Pseudomonadati</taxon>
        <taxon>Bacteroidota</taxon>
        <taxon>Chitinophagia</taxon>
        <taxon>Chitinophagales</taxon>
        <taxon>Chitinophagaceae</taxon>
        <taxon>Pseudobacter</taxon>
    </lineage>
</organism>
<feature type="transmembrane region" description="Helical" evidence="2">
    <location>
        <begin position="331"/>
        <end position="352"/>
    </location>
</feature>
<gene>
    <name evidence="3" type="ORF">P0Y53_24740</name>
</gene>
<evidence type="ECO:0000256" key="2">
    <source>
        <dbReference type="SAM" id="Phobius"/>
    </source>
</evidence>
<keyword evidence="2" id="KW-0812">Transmembrane</keyword>
<feature type="transmembrane region" description="Helical" evidence="2">
    <location>
        <begin position="678"/>
        <end position="696"/>
    </location>
</feature>
<feature type="transmembrane region" description="Helical" evidence="2">
    <location>
        <begin position="602"/>
        <end position="620"/>
    </location>
</feature>
<feature type="transmembrane region" description="Helical" evidence="2">
    <location>
        <begin position="364"/>
        <end position="383"/>
    </location>
</feature>
<keyword evidence="2" id="KW-1133">Transmembrane helix</keyword>
<keyword evidence="1" id="KW-0175">Coiled coil</keyword>
<dbReference type="EMBL" id="CP119311">
    <property type="protein sequence ID" value="WEK35707.1"/>
    <property type="molecule type" value="Genomic_DNA"/>
</dbReference>
<feature type="transmembrane region" description="Helical" evidence="2">
    <location>
        <begin position="570"/>
        <end position="590"/>
    </location>
</feature>
<feature type="transmembrane region" description="Helical" evidence="2">
    <location>
        <begin position="124"/>
        <end position="141"/>
    </location>
</feature>
<feature type="transmembrane region" description="Helical" evidence="2">
    <location>
        <begin position="278"/>
        <end position="298"/>
    </location>
</feature>
<feature type="transmembrane region" description="Helical" evidence="2">
    <location>
        <begin position="477"/>
        <end position="496"/>
    </location>
</feature>
<dbReference type="Proteomes" id="UP001220610">
    <property type="component" value="Chromosome"/>
</dbReference>
<feature type="transmembrane region" description="Helical" evidence="2">
    <location>
        <begin position="230"/>
        <end position="246"/>
    </location>
</feature>
<feature type="transmembrane region" description="Helical" evidence="2">
    <location>
        <begin position="761"/>
        <end position="781"/>
    </location>
</feature>